<dbReference type="GO" id="GO:0016740">
    <property type="term" value="F:transferase activity"/>
    <property type="evidence" value="ECO:0007669"/>
    <property type="project" value="UniProtKB-KW"/>
</dbReference>
<keyword evidence="2" id="KW-0808">Transferase</keyword>
<reference evidence="2 3" key="1">
    <citation type="journal article" date="2019" name="Nat. Med.">
        <title>A library of human gut bacterial isolates paired with longitudinal multiomics data enables mechanistic microbiome research.</title>
        <authorList>
            <person name="Poyet M."/>
            <person name="Groussin M."/>
            <person name="Gibbons S.M."/>
            <person name="Avila-Pacheco J."/>
            <person name="Jiang X."/>
            <person name="Kearney S.M."/>
            <person name="Perrotta A.R."/>
            <person name="Berdy B."/>
            <person name="Zhao S."/>
            <person name="Lieberman T.D."/>
            <person name="Swanson P.K."/>
            <person name="Smith M."/>
            <person name="Roesemann S."/>
            <person name="Alexander J.E."/>
            <person name="Rich S.A."/>
            <person name="Livny J."/>
            <person name="Vlamakis H."/>
            <person name="Clish C."/>
            <person name="Bullock K."/>
            <person name="Deik A."/>
            <person name="Scott J."/>
            <person name="Pierce K.A."/>
            <person name="Xavier R.J."/>
            <person name="Alm E.J."/>
        </authorList>
    </citation>
    <scope>NUCLEOTIDE SEQUENCE [LARGE SCALE GENOMIC DNA]</scope>
    <source>
        <strain evidence="2 3">BIOML-A7</strain>
    </source>
</reference>
<comment type="caution">
    <text evidence="2">The sequence shown here is derived from an EMBL/GenBank/DDBJ whole genome shotgun (WGS) entry which is preliminary data.</text>
</comment>
<dbReference type="RefSeq" id="WP_173022289.1">
    <property type="nucleotide sequence ID" value="NZ_WMZL01000030.1"/>
</dbReference>
<evidence type="ECO:0000313" key="3">
    <source>
        <dbReference type="Proteomes" id="UP000449193"/>
    </source>
</evidence>
<name>A0A6I3QAM0_9FIRM</name>
<accession>A0A6I3QAM0</accession>
<gene>
    <name evidence="2" type="ORF">GMD52_16615</name>
</gene>
<dbReference type="Proteomes" id="UP000449193">
    <property type="component" value="Unassembled WGS sequence"/>
</dbReference>
<sequence length="62" mass="7083">TGYAQVYGKYNTTPYDKLQMDLMYIAHPSIIEDFKIVFATVKILFMPESTEGVEEGQTTAMR</sequence>
<dbReference type="EMBL" id="WMZR01000037">
    <property type="protein sequence ID" value="MTS53140.1"/>
    <property type="molecule type" value="Genomic_DNA"/>
</dbReference>
<proteinExistence type="predicted"/>
<organism evidence="2 3">
    <name type="scientific">Ruthenibacterium lactatiformans</name>
    <dbReference type="NCBI Taxonomy" id="1550024"/>
    <lineage>
        <taxon>Bacteria</taxon>
        <taxon>Bacillati</taxon>
        <taxon>Bacillota</taxon>
        <taxon>Clostridia</taxon>
        <taxon>Eubacteriales</taxon>
        <taxon>Oscillospiraceae</taxon>
        <taxon>Ruthenibacterium</taxon>
    </lineage>
</organism>
<protein>
    <submittedName>
        <fullName evidence="2">Sugar transferase</fullName>
    </submittedName>
</protein>
<dbReference type="AlphaFoldDB" id="A0A6I3QAM0"/>
<evidence type="ECO:0000259" key="1">
    <source>
        <dbReference type="Pfam" id="PF02397"/>
    </source>
</evidence>
<evidence type="ECO:0000313" key="2">
    <source>
        <dbReference type="EMBL" id="MTS53140.1"/>
    </source>
</evidence>
<feature type="non-terminal residue" evidence="2">
    <location>
        <position position="1"/>
    </location>
</feature>
<feature type="domain" description="Bacterial sugar transferase" evidence="1">
    <location>
        <begin position="1"/>
        <end position="45"/>
    </location>
</feature>
<dbReference type="Pfam" id="PF02397">
    <property type="entry name" value="Bac_transf"/>
    <property type="match status" value="1"/>
</dbReference>
<dbReference type="InterPro" id="IPR003362">
    <property type="entry name" value="Bact_transf"/>
</dbReference>